<name>A0ACD3APD3_9AGAR</name>
<accession>A0ACD3APD3</accession>
<protein>
    <submittedName>
        <fullName evidence="1">Uncharacterized protein</fullName>
    </submittedName>
</protein>
<evidence type="ECO:0000313" key="1">
    <source>
        <dbReference type="EMBL" id="TFK67184.1"/>
    </source>
</evidence>
<dbReference type="EMBL" id="ML208382">
    <property type="protein sequence ID" value="TFK67184.1"/>
    <property type="molecule type" value="Genomic_DNA"/>
</dbReference>
<sequence length="451" mass="51322">MTGLVDLPEEILEGIIDELNTSSQKSICLVSRTFLVLGQQALFRFVDLSYDVKKEYNPTQTPAFCANLLSVFTTNPTLINYVRNITVSQAGTFELEEDIEDDANFLTFKGWIRDHSCIVAELLELLASAPIQTFSLTSIPVVLIWSQMEQRFRDVLLAIFRKPTLEELVLNGVTLPSYLFPGALGPNIQTLNLFIPFIDRSVPLDDPQLIAEGDLFENGCSSSLLPPMRISQLILHYVCLWEEFNRIQDLDLHFIGPEMGVDLSKVESLGLNLVQYTPSLDRFIQSKVLKKLLLVRSYIDPSDPDWYLDISPLESVSKLGFCRLCAAGLDADAFGWVDNALTTLPLPHPTLNEIVIGLDTDFEVIYQEEFPYMATFFNTLSRFQNSSNGTLKRIEIHIWFSEAKLKKEEIEQNRDLLKLRDKIRGMVPDGLGELLEIIIPSLEWEDMRNWF</sequence>
<feature type="non-terminal residue" evidence="1">
    <location>
        <position position="451"/>
    </location>
</feature>
<organism evidence="1 2">
    <name type="scientific">Pluteus cervinus</name>
    <dbReference type="NCBI Taxonomy" id="181527"/>
    <lineage>
        <taxon>Eukaryota</taxon>
        <taxon>Fungi</taxon>
        <taxon>Dikarya</taxon>
        <taxon>Basidiomycota</taxon>
        <taxon>Agaricomycotina</taxon>
        <taxon>Agaricomycetes</taxon>
        <taxon>Agaricomycetidae</taxon>
        <taxon>Agaricales</taxon>
        <taxon>Pluteineae</taxon>
        <taxon>Pluteaceae</taxon>
        <taxon>Pluteus</taxon>
    </lineage>
</organism>
<proteinExistence type="predicted"/>
<gene>
    <name evidence="1" type="ORF">BDN72DRAFT_843357</name>
</gene>
<keyword evidence="2" id="KW-1185">Reference proteome</keyword>
<evidence type="ECO:0000313" key="2">
    <source>
        <dbReference type="Proteomes" id="UP000308600"/>
    </source>
</evidence>
<dbReference type="Proteomes" id="UP000308600">
    <property type="component" value="Unassembled WGS sequence"/>
</dbReference>
<reference evidence="1 2" key="1">
    <citation type="journal article" date="2019" name="Nat. Ecol. Evol.">
        <title>Megaphylogeny resolves global patterns of mushroom evolution.</title>
        <authorList>
            <person name="Varga T."/>
            <person name="Krizsan K."/>
            <person name="Foldi C."/>
            <person name="Dima B."/>
            <person name="Sanchez-Garcia M."/>
            <person name="Sanchez-Ramirez S."/>
            <person name="Szollosi G.J."/>
            <person name="Szarkandi J.G."/>
            <person name="Papp V."/>
            <person name="Albert L."/>
            <person name="Andreopoulos W."/>
            <person name="Angelini C."/>
            <person name="Antonin V."/>
            <person name="Barry K.W."/>
            <person name="Bougher N.L."/>
            <person name="Buchanan P."/>
            <person name="Buyck B."/>
            <person name="Bense V."/>
            <person name="Catcheside P."/>
            <person name="Chovatia M."/>
            <person name="Cooper J."/>
            <person name="Damon W."/>
            <person name="Desjardin D."/>
            <person name="Finy P."/>
            <person name="Geml J."/>
            <person name="Haridas S."/>
            <person name="Hughes K."/>
            <person name="Justo A."/>
            <person name="Karasinski D."/>
            <person name="Kautmanova I."/>
            <person name="Kiss B."/>
            <person name="Kocsube S."/>
            <person name="Kotiranta H."/>
            <person name="LaButti K.M."/>
            <person name="Lechner B.E."/>
            <person name="Liimatainen K."/>
            <person name="Lipzen A."/>
            <person name="Lukacs Z."/>
            <person name="Mihaltcheva S."/>
            <person name="Morgado L.N."/>
            <person name="Niskanen T."/>
            <person name="Noordeloos M.E."/>
            <person name="Ohm R.A."/>
            <person name="Ortiz-Santana B."/>
            <person name="Ovrebo C."/>
            <person name="Racz N."/>
            <person name="Riley R."/>
            <person name="Savchenko A."/>
            <person name="Shiryaev A."/>
            <person name="Soop K."/>
            <person name="Spirin V."/>
            <person name="Szebenyi C."/>
            <person name="Tomsovsky M."/>
            <person name="Tulloss R.E."/>
            <person name="Uehling J."/>
            <person name="Grigoriev I.V."/>
            <person name="Vagvolgyi C."/>
            <person name="Papp T."/>
            <person name="Martin F.M."/>
            <person name="Miettinen O."/>
            <person name="Hibbett D.S."/>
            <person name="Nagy L.G."/>
        </authorList>
    </citation>
    <scope>NUCLEOTIDE SEQUENCE [LARGE SCALE GENOMIC DNA]</scope>
    <source>
        <strain evidence="1 2">NL-1719</strain>
    </source>
</reference>